<dbReference type="PANTHER" id="PTHR43270:SF12">
    <property type="entry name" value="SUCCINYL-DIAMINOPIMELATE DESUCCINYLASE"/>
    <property type="match status" value="1"/>
</dbReference>
<evidence type="ECO:0000313" key="5">
    <source>
        <dbReference type="EMBL" id="AKK04007.1"/>
    </source>
</evidence>
<dbReference type="Gene3D" id="3.30.70.360">
    <property type="match status" value="1"/>
</dbReference>
<dbReference type="PANTHER" id="PTHR43270">
    <property type="entry name" value="BETA-ALA-HIS DIPEPTIDASE"/>
    <property type="match status" value="1"/>
</dbReference>
<protein>
    <recommendedName>
        <fullName evidence="4">Peptidase M20 dimerisation domain-containing protein</fullName>
    </recommendedName>
</protein>
<dbReference type="AlphaFoldDB" id="A0A0G3GYR6"/>
<keyword evidence="2" id="KW-0479">Metal-binding</keyword>
<dbReference type="SUPFAM" id="SSF53187">
    <property type="entry name" value="Zn-dependent exopeptidases"/>
    <property type="match status" value="1"/>
</dbReference>
<dbReference type="GO" id="GO:0006508">
    <property type="term" value="P:proteolysis"/>
    <property type="evidence" value="ECO:0007669"/>
    <property type="project" value="UniProtKB-KW"/>
</dbReference>
<dbReference type="NCBIfam" id="NF005914">
    <property type="entry name" value="PRK07907.1"/>
    <property type="match status" value="1"/>
</dbReference>
<keyword evidence="1" id="KW-0645">Protease</keyword>
<evidence type="ECO:0000256" key="2">
    <source>
        <dbReference type="ARBA" id="ARBA00022723"/>
    </source>
</evidence>
<dbReference type="Gene3D" id="3.40.630.10">
    <property type="entry name" value="Zn peptidases"/>
    <property type="match status" value="1"/>
</dbReference>
<sequence>MGFMTQIPNIDDIRAHLTEQRAQIFKDLSEITAFNSVHSTPELKDQLDGAAAWVEAKLNDAHLDVTHHDGVDGARIFIATKDPEPGQPTILLYSHYDVVPAGDPAKWTSDPFTLTERDGRWYARGAADCKGNLVMHLAALRAVEQLGGTPLGLRVVIEGSEEMGGEGLDDLIDRHPELFQADVIFIADSGNVAVGTPTLTTTLRGGAQLEVTIDTLKAPVHSGSFGGAAPDAVAAMVRLLDTLRDEDGLTVIDGVDTSMTWDGLAYSEDEFRKDAGILDGVAIMGNGKAAVADQVWARPAISITGFTSTPVAEAVNAVPATAAAHLNLRVPPGLKAAEVAEALKQHLINRAPWGVKVNVTVSSINDPFATDITGAAVQTLSGALAAAYGKETVTMGGGGSIPLCVKLQEIMPAAEIALFGVEEPQCVIHSPDESVDPAEILDIAIAEAAFLLNFSK</sequence>
<dbReference type="InterPro" id="IPR011650">
    <property type="entry name" value="Peptidase_M20_dimer"/>
</dbReference>
<keyword evidence="6" id="KW-1185">Reference proteome</keyword>
<evidence type="ECO:0000256" key="3">
    <source>
        <dbReference type="ARBA" id="ARBA00022801"/>
    </source>
</evidence>
<dbReference type="InterPro" id="IPR001261">
    <property type="entry name" value="ArgE/DapE_CS"/>
</dbReference>
<evidence type="ECO:0000256" key="1">
    <source>
        <dbReference type="ARBA" id="ARBA00022670"/>
    </source>
</evidence>
<proteinExistence type="predicted"/>
<dbReference type="KEGG" id="cei:CEPID_10890"/>
<dbReference type="GO" id="GO:0008233">
    <property type="term" value="F:peptidase activity"/>
    <property type="evidence" value="ECO:0007669"/>
    <property type="project" value="UniProtKB-KW"/>
</dbReference>
<keyword evidence="3" id="KW-0378">Hydrolase</keyword>
<dbReference type="STRING" id="1050174.CEPID_10890"/>
<accession>A0A0G3GYR6</accession>
<evidence type="ECO:0000259" key="4">
    <source>
        <dbReference type="Pfam" id="PF07687"/>
    </source>
</evidence>
<dbReference type="Pfam" id="PF07687">
    <property type="entry name" value="M20_dimer"/>
    <property type="match status" value="1"/>
</dbReference>
<dbReference type="PROSITE" id="PS00758">
    <property type="entry name" value="ARGE_DAPE_CPG2_1"/>
    <property type="match status" value="1"/>
</dbReference>
<evidence type="ECO:0000313" key="6">
    <source>
        <dbReference type="Proteomes" id="UP000035368"/>
    </source>
</evidence>
<reference evidence="5 6" key="1">
    <citation type="submission" date="2015-05" db="EMBL/GenBank/DDBJ databases">
        <title>Complete genome sequence of Corynebacterium epidermidicanis DSM 45586, isolated from the skin of a dog suffering from pruritus.</title>
        <authorList>
            <person name="Ruckert C."/>
            <person name="Albersmeier A."/>
            <person name="Winkler A."/>
            <person name="Tauch A."/>
        </authorList>
    </citation>
    <scope>NUCLEOTIDE SEQUENCE [LARGE SCALE GENOMIC DNA]</scope>
    <source>
        <strain evidence="5 6">DSM 45586</strain>
    </source>
</reference>
<dbReference type="PATRIC" id="fig|1050174.4.peg.2194"/>
<organism evidence="5 6">
    <name type="scientific">Corynebacterium epidermidicanis</name>
    <dbReference type="NCBI Taxonomy" id="1050174"/>
    <lineage>
        <taxon>Bacteria</taxon>
        <taxon>Bacillati</taxon>
        <taxon>Actinomycetota</taxon>
        <taxon>Actinomycetes</taxon>
        <taxon>Mycobacteriales</taxon>
        <taxon>Corynebacteriaceae</taxon>
        <taxon>Corynebacterium</taxon>
    </lineage>
</organism>
<dbReference type="Pfam" id="PF01546">
    <property type="entry name" value="Peptidase_M20"/>
    <property type="match status" value="1"/>
</dbReference>
<feature type="domain" description="Peptidase M20 dimerisation" evidence="4">
    <location>
        <begin position="204"/>
        <end position="353"/>
    </location>
</feature>
<dbReference type="GO" id="GO:0046872">
    <property type="term" value="F:metal ion binding"/>
    <property type="evidence" value="ECO:0007669"/>
    <property type="project" value="UniProtKB-KW"/>
</dbReference>
<gene>
    <name evidence="5" type="ORF">CEPID_10890</name>
</gene>
<dbReference type="EMBL" id="CP011541">
    <property type="protein sequence ID" value="AKK04007.1"/>
    <property type="molecule type" value="Genomic_DNA"/>
</dbReference>
<dbReference type="InterPro" id="IPR051458">
    <property type="entry name" value="Cyt/Met_Dipeptidase"/>
</dbReference>
<dbReference type="Proteomes" id="UP000035368">
    <property type="component" value="Chromosome"/>
</dbReference>
<dbReference type="InterPro" id="IPR002933">
    <property type="entry name" value="Peptidase_M20"/>
</dbReference>
<name>A0A0G3GYR6_9CORY</name>